<protein>
    <submittedName>
        <fullName evidence="6">Cyclic nucleotide-binding domain-containing protein</fullName>
    </submittedName>
</protein>
<accession>A0A533I696</accession>
<dbReference type="SUPFAM" id="SSF46785">
    <property type="entry name" value="Winged helix' DNA-binding domain"/>
    <property type="match status" value="1"/>
</dbReference>
<keyword evidence="2" id="KW-0238">DNA-binding</keyword>
<evidence type="ECO:0000259" key="4">
    <source>
        <dbReference type="PROSITE" id="PS50042"/>
    </source>
</evidence>
<gene>
    <name evidence="6" type="ORF">DI616_08710</name>
</gene>
<dbReference type="InterPro" id="IPR014710">
    <property type="entry name" value="RmlC-like_jellyroll"/>
</dbReference>
<dbReference type="PANTHER" id="PTHR24567">
    <property type="entry name" value="CRP FAMILY TRANSCRIPTIONAL REGULATORY PROTEIN"/>
    <property type="match status" value="1"/>
</dbReference>
<keyword evidence="3" id="KW-0804">Transcription</keyword>
<organism evidence="6 7">
    <name type="scientific">Paracoccus denitrificans</name>
    <dbReference type="NCBI Taxonomy" id="266"/>
    <lineage>
        <taxon>Bacteria</taxon>
        <taxon>Pseudomonadati</taxon>
        <taxon>Pseudomonadota</taxon>
        <taxon>Alphaproteobacteria</taxon>
        <taxon>Rhodobacterales</taxon>
        <taxon>Paracoccaceae</taxon>
        <taxon>Paracoccus</taxon>
    </lineage>
</organism>
<evidence type="ECO:0000256" key="3">
    <source>
        <dbReference type="ARBA" id="ARBA00023163"/>
    </source>
</evidence>
<evidence type="ECO:0000256" key="1">
    <source>
        <dbReference type="ARBA" id="ARBA00023015"/>
    </source>
</evidence>
<dbReference type="InterPro" id="IPR012318">
    <property type="entry name" value="HTH_CRP"/>
</dbReference>
<evidence type="ECO:0000313" key="6">
    <source>
        <dbReference type="EMBL" id="TKW67139.1"/>
    </source>
</evidence>
<reference evidence="6 7" key="1">
    <citation type="journal article" date="2017" name="Nat. Commun.">
        <title>In situ click chemistry generation of cyclooxygenase-2 inhibitors.</title>
        <authorList>
            <person name="Bhardwaj A."/>
            <person name="Kaur J."/>
            <person name="Wuest M."/>
            <person name="Wuest F."/>
        </authorList>
    </citation>
    <scope>NUCLEOTIDE SEQUENCE [LARGE SCALE GENOMIC DNA]</scope>
    <source>
        <strain evidence="6">S2_012_000_R3_94</strain>
    </source>
</reference>
<evidence type="ECO:0000313" key="7">
    <source>
        <dbReference type="Proteomes" id="UP000315344"/>
    </source>
</evidence>
<dbReference type="PROSITE" id="PS51063">
    <property type="entry name" value="HTH_CRP_2"/>
    <property type="match status" value="1"/>
</dbReference>
<dbReference type="Proteomes" id="UP000315344">
    <property type="component" value="Unassembled WGS sequence"/>
</dbReference>
<dbReference type="PROSITE" id="PS50042">
    <property type="entry name" value="CNMP_BINDING_3"/>
    <property type="match status" value="1"/>
</dbReference>
<dbReference type="InterPro" id="IPR036390">
    <property type="entry name" value="WH_DNA-bd_sf"/>
</dbReference>
<evidence type="ECO:0000259" key="5">
    <source>
        <dbReference type="PROSITE" id="PS51063"/>
    </source>
</evidence>
<keyword evidence="1" id="KW-0805">Transcription regulation</keyword>
<dbReference type="SMART" id="SM00419">
    <property type="entry name" value="HTH_CRP"/>
    <property type="match status" value="1"/>
</dbReference>
<dbReference type="Pfam" id="PF13545">
    <property type="entry name" value="HTH_Crp_2"/>
    <property type="match status" value="1"/>
</dbReference>
<dbReference type="AlphaFoldDB" id="A0A533I696"/>
<name>A0A533I696_PARDE</name>
<comment type="caution">
    <text evidence="6">The sequence shown here is derived from an EMBL/GenBank/DDBJ whole genome shotgun (WGS) entry which is preliminary data.</text>
</comment>
<dbReference type="InterPro" id="IPR000595">
    <property type="entry name" value="cNMP-bd_dom"/>
</dbReference>
<dbReference type="InterPro" id="IPR018490">
    <property type="entry name" value="cNMP-bd_dom_sf"/>
</dbReference>
<proteinExistence type="predicted"/>
<dbReference type="PANTHER" id="PTHR24567:SF74">
    <property type="entry name" value="HTH-TYPE TRANSCRIPTIONAL REGULATOR ARCR"/>
    <property type="match status" value="1"/>
</dbReference>
<dbReference type="EMBL" id="VAFL01000005">
    <property type="protein sequence ID" value="TKW67139.1"/>
    <property type="molecule type" value="Genomic_DNA"/>
</dbReference>
<dbReference type="GO" id="GO:0003677">
    <property type="term" value="F:DNA binding"/>
    <property type="evidence" value="ECO:0007669"/>
    <property type="project" value="UniProtKB-KW"/>
</dbReference>
<dbReference type="Gene3D" id="2.60.120.10">
    <property type="entry name" value="Jelly Rolls"/>
    <property type="match status" value="1"/>
</dbReference>
<feature type="domain" description="HTH crp-type" evidence="5">
    <location>
        <begin position="148"/>
        <end position="219"/>
    </location>
</feature>
<sequence>MSSDFGDVVKSSVLLGHLPPDALERMMDCTTRRRFANGETIFLQGEAATSIFLILDGAVKLFRMSPGGAEAVVAVLGPSRSFAEAVALRDENYPVSAQAVADTELMQIDGKLLRRQIAEDHSLALNLLAASYVHLHGLVSQIEQLKARSGVQRLAEFLVSLADEQGGERESMTVALPYNKSLIAGKLGVQPESLSRAFAKLREFGVQIDGNFAKIERLELLRDFASQDKGQPWMR</sequence>
<dbReference type="CDD" id="cd00038">
    <property type="entry name" value="CAP_ED"/>
    <property type="match status" value="1"/>
</dbReference>
<evidence type="ECO:0000256" key="2">
    <source>
        <dbReference type="ARBA" id="ARBA00023125"/>
    </source>
</evidence>
<dbReference type="SMART" id="SM00100">
    <property type="entry name" value="cNMP"/>
    <property type="match status" value="1"/>
</dbReference>
<dbReference type="Pfam" id="PF00027">
    <property type="entry name" value="cNMP_binding"/>
    <property type="match status" value="1"/>
</dbReference>
<dbReference type="Gene3D" id="1.10.10.10">
    <property type="entry name" value="Winged helix-like DNA-binding domain superfamily/Winged helix DNA-binding domain"/>
    <property type="match status" value="1"/>
</dbReference>
<dbReference type="InterPro" id="IPR036388">
    <property type="entry name" value="WH-like_DNA-bd_sf"/>
</dbReference>
<dbReference type="InterPro" id="IPR050397">
    <property type="entry name" value="Env_Response_Regulators"/>
</dbReference>
<dbReference type="GO" id="GO:0003700">
    <property type="term" value="F:DNA-binding transcription factor activity"/>
    <property type="evidence" value="ECO:0007669"/>
    <property type="project" value="TreeGrafter"/>
</dbReference>
<feature type="domain" description="Cyclic nucleotide-binding" evidence="4">
    <location>
        <begin position="14"/>
        <end position="117"/>
    </location>
</feature>
<dbReference type="GO" id="GO:0005829">
    <property type="term" value="C:cytosol"/>
    <property type="evidence" value="ECO:0007669"/>
    <property type="project" value="TreeGrafter"/>
</dbReference>
<dbReference type="SUPFAM" id="SSF51206">
    <property type="entry name" value="cAMP-binding domain-like"/>
    <property type="match status" value="1"/>
</dbReference>